<dbReference type="Gene3D" id="3.40.50.1820">
    <property type="entry name" value="alpha/beta hydrolase"/>
    <property type="match status" value="1"/>
</dbReference>
<dbReference type="InterPro" id="IPR029058">
    <property type="entry name" value="AB_hydrolase_fold"/>
</dbReference>
<accession>J3LTK1</accession>
<dbReference type="OrthoDB" id="408631at2759"/>
<dbReference type="GO" id="GO:0016787">
    <property type="term" value="F:hydrolase activity"/>
    <property type="evidence" value="ECO:0007669"/>
    <property type="project" value="InterPro"/>
</dbReference>
<evidence type="ECO:0000313" key="2">
    <source>
        <dbReference type="EnsemblPlants" id="OB03G43770.1"/>
    </source>
</evidence>
<dbReference type="EnsemblPlants" id="OB03G43770.1">
    <property type="protein sequence ID" value="OB03G43770.1"/>
    <property type="gene ID" value="OB03G43770"/>
</dbReference>
<keyword evidence="3" id="KW-1185">Reference proteome</keyword>
<organism evidence="2">
    <name type="scientific">Oryza brachyantha</name>
    <name type="common">malo sina</name>
    <dbReference type="NCBI Taxonomy" id="4533"/>
    <lineage>
        <taxon>Eukaryota</taxon>
        <taxon>Viridiplantae</taxon>
        <taxon>Streptophyta</taxon>
        <taxon>Embryophyta</taxon>
        <taxon>Tracheophyta</taxon>
        <taxon>Spermatophyta</taxon>
        <taxon>Magnoliopsida</taxon>
        <taxon>Liliopsida</taxon>
        <taxon>Poales</taxon>
        <taxon>Poaceae</taxon>
        <taxon>BOP clade</taxon>
        <taxon>Oryzoideae</taxon>
        <taxon>Oryzeae</taxon>
        <taxon>Oryzinae</taxon>
        <taxon>Oryza</taxon>
    </lineage>
</organism>
<sequence>MESATPAPYVVEDCGPNLQLFSDGTVVRFDDYNILPPLHDLLRDRDVDYAARLRATGKRVELVEFEGQHHGFFAAEPFGDAGSELVRVVSRFVYGNAAASNY</sequence>
<dbReference type="Proteomes" id="UP000006038">
    <property type="component" value="Chromosome 3"/>
</dbReference>
<dbReference type="SUPFAM" id="SSF53474">
    <property type="entry name" value="alpha/beta-Hydrolases"/>
    <property type="match status" value="1"/>
</dbReference>
<reference evidence="2" key="1">
    <citation type="journal article" date="2013" name="Nat. Commun.">
        <title>Whole-genome sequencing of Oryza brachyantha reveals mechanisms underlying Oryza genome evolution.</title>
        <authorList>
            <person name="Chen J."/>
            <person name="Huang Q."/>
            <person name="Gao D."/>
            <person name="Wang J."/>
            <person name="Lang Y."/>
            <person name="Liu T."/>
            <person name="Li B."/>
            <person name="Bai Z."/>
            <person name="Luis Goicoechea J."/>
            <person name="Liang C."/>
            <person name="Chen C."/>
            <person name="Zhang W."/>
            <person name="Sun S."/>
            <person name="Liao Y."/>
            <person name="Zhang X."/>
            <person name="Yang L."/>
            <person name="Song C."/>
            <person name="Wang M."/>
            <person name="Shi J."/>
            <person name="Liu G."/>
            <person name="Liu J."/>
            <person name="Zhou H."/>
            <person name="Zhou W."/>
            <person name="Yu Q."/>
            <person name="An N."/>
            <person name="Chen Y."/>
            <person name="Cai Q."/>
            <person name="Wang B."/>
            <person name="Liu B."/>
            <person name="Min J."/>
            <person name="Huang Y."/>
            <person name="Wu H."/>
            <person name="Li Z."/>
            <person name="Zhang Y."/>
            <person name="Yin Y."/>
            <person name="Song W."/>
            <person name="Jiang J."/>
            <person name="Jackson S.A."/>
            <person name="Wing R.A."/>
            <person name="Wang J."/>
            <person name="Chen M."/>
        </authorList>
    </citation>
    <scope>NUCLEOTIDE SEQUENCE [LARGE SCALE GENOMIC DNA]</scope>
    <source>
        <strain evidence="2">cv. IRGC 101232</strain>
    </source>
</reference>
<dbReference type="AlphaFoldDB" id="J3LTK1"/>
<dbReference type="STRING" id="4533.J3LTK1"/>
<reference evidence="2" key="2">
    <citation type="submission" date="2013-04" db="UniProtKB">
        <authorList>
            <consortium name="EnsemblPlants"/>
        </authorList>
    </citation>
    <scope>IDENTIFICATION</scope>
</reference>
<feature type="domain" description="Alpha/beta hydrolase fold-3" evidence="1">
    <location>
        <begin position="39"/>
        <end position="73"/>
    </location>
</feature>
<dbReference type="Gramene" id="OB03G43770.1">
    <property type="protein sequence ID" value="OB03G43770.1"/>
    <property type="gene ID" value="OB03G43770"/>
</dbReference>
<dbReference type="Pfam" id="PF07859">
    <property type="entry name" value="Abhydrolase_3"/>
    <property type="match status" value="1"/>
</dbReference>
<dbReference type="InterPro" id="IPR013094">
    <property type="entry name" value="AB_hydrolase_3"/>
</dbReference>
<evidence type="ECO:0000313" key="3">
    <source>
        <dbReference type="Proteomes" id="UP000006038"/>
    </source>
</evidence>
<protein>
    <recommendedName>
        <fullName evidence="1">Alpha/beta hydrolase fold-3 domain-containing protein</fullName>
    </recommendedName>
</protein>
<dbReference type="HOGENOM" id="CLU_2281780_0_0_1"/>
<proteinExistence type="predicted"/>
<name>J3LTK1_ORYBR</name>
<evidence type="ECO:0000259" key="1">
    <source>
        <dbReference type="Pfam" id="PF07859"/>
    </source>
</evidence>